<evidence type="ECO:0000313" key="3">
    <source>
        <dbReference type="Proteomes" id="UP000006591"/>
    </source>
</evidence>
<sequence>MGHITVHRRGFLYGKLGWDPLNSPRATSPSPVQQSGNLRQSQAKIHPTSTTKLLSKSPFTLNFLVTIFLGSTYTPL</sequence>
<reference evidence="2" key="2">
    <citation type="submission" date="2018-04" db="EMBL/GenBank/DDBJ databases">
        <title>OnivRS2 (Oryza nivara Reference Sequence Version 2).</title>
        <authorList>
            <person name="Zhang J."/>
            <person name="Kudrna D."/>
            <person name="Lee S."/>
            <person name="Talag J."/>
            <person name="Rajasekar S."/>
            <person name="Welchert J."/>
            <person name="Hsing Y.-I."/>
            <person name="Wing R.A."/>
        </authorList>
    </citation>
    <scope>NUCLEOTIDE SEQUENCE [LARGE SCALE GENOMIC DNA]</scope>
    <source>
        <strain evidence="2">SL10</strain>
    </source>
</reference>
<reference evidence="2" key="1">
    <citation type="submission" date="2015-04" db="UniProtKB">
        <authorList>
            <consortium name="EnsemblPlants"/>
        </authorList>
    </citation>
    <scope>IDENTIFICATION</scope>
    <source>
        <strain evidence="2">SL10</strain>
    </source>
</reference>
<keyword evidence="3" id="KW-1185">Reference proteome</keyword>
<evidence type="ECO:0000313" key="2">
    <source>
        <dbReference type="EnsemblPlants" id="ONIVA12G01390.1"/>
    </source>
</evidence>
<accession>A0A0E0J692</accession>
<protein>
    <submittedName>
        <fullName evidence="2">Uncharacterized protein</fullName>
    </submittedName>
</protein>
<feature type="region of interest" description="Disordered" evidence="1">
    <location>
        <begin position="22"/>
        <end position="49"/>
    </location>
</feature>
<dbReference type="EnsemblPlants" id="ONIVA12G01390.1">
    <property type="protein sequence ID" value="ONIVA12G01390.1"/>
    <property type="gene ID" value="ONIVA12G01390"/>
</dbReference>
<feature type="compositionally biased region" description="Polar residues" evidence="1">
    <location>
        <begin position="24"/>
        <end position="49"/>
    </location>
</feature>
<dbReference type="Proteomes" id="UP000006591">
    <property type="component" value="Chromosome 12"/>
</dbReference>
<dbReference type="HOGENOM" id="CLU_2658726_0_0_1"/>
<dbReference type="Gramene" id="ONIVA12G01390.1">
    <property type="protein sequence ID" value="ONIVA12G01390.1"/>
    <property type="gene ID" value="ONIVA12G01390"/>
</dbReference>
<evidence type="ECO:0000256" key="1">
    <source>
        <dbReference type="SAM" id="MobiDB-lite"/>
    </source>
</evidence>
<dbReference type="AlphaFoldDB" id="A0A0E0J692"/>
<organism evidence="2">
    <name type="scientific">Oryza nivara</name>
    <name type="common">Indian wild rice</name>
    <name type="synonym">Oryza sativa f. spontanea</name>
    <dbReference type="NCBI Taxonomy" id="4536"/>
    <lineage>
        <taxon>Eukaryota</taxon>
        <taxon>Viridiplantae</taxon>
        <taxon>Streptophyta</taxon>
        <taxon>Embryophyta</taxon>
        <taxon>Tracheophyta</taxon>
        <taxon>Spermatophyta</taxon>
        <taxon>Magnoliopsida</taxon>
        <taxon>Liliopsida</taxon>
        <taxon>Poales</taxon>
        <taxon>Poaceae</taxon>
        <taxon>BOP clade</taxon>
        <taxon>Oryzoideae</taxon>
        <taxon>Oryzeae</taxon>
        <taxon>Oryzinae</taxon>
        <taxon>Oryza</taxon>
    </lineage>
</organism>
<name>A0A0E0J692_ORYNI</name>
<proteinExistence type="predicted"/>